<reference evidence="2" key="1">
    <citation type="submission" date="2017-01" db="EMBL/GenBank/DDBJ databases">
        <authorList>
            <person name="Varghese N."/>
            <person name="Submissions S."/>
        </authorList>
    </citation>
    <scope>NUCLEOTIDE SEQUENCE [LARGE SCALE GENOMIC DNA]</scope>
    <source>
        <strain evidence="2">type strain: HArc-</strain>
    </source>
</reference>
<protein>
    <submittedName>
        <fullName evidence="1">Uncharacterized protein</fullName>
    </submittedName>
</protein>
<proteinExistence type="predicted"/>
<dbReference type="Proteomes" id="UP000185936">
    <property type="component" value="Unassembled WGS sequence"/>
</dbReference>
<keyword evidence="2" id="KW-1185">Reference proteome</keyword>
<organism evidence="1 2">
    <name type="scientific">Natronorubrum thiooxidans</name>
    <dbReference type="NCBI Taxonomy" id="308853"/>
    <lineage>
        <taxon>Archaea</taxon>
        <taxon>Methanobacteriati</taxon>
        <taxon>Methanobacteriota</taxon>
        <taxon>Stenosarchaea group</taxon>
        <taxon>Halobacteria</taxon>
        <taxon>Halobacteriales</taxon>
        <taxon>Natrialbaceae</taxon>
        <taxon>Natronorubrum</taxon>
    </lineage>
</organism>
<gene>
    <name evidence="1" type="ORF">SAMN05421752_1522</name>
</gene>
<evidence type="ECO:0000313" key="2">
    <source>
        <dbReference type="Proteomes" id="UP000185936"/>
    </source>
</evidence>
<dbReference type="EMBL" id="FTNR01000052">
    <property type="protein sequence ID" value="SIS22166.1"/>
    <property type="molecule type" value="Genomic_DNA"/>
</dbReference>
<name>A0A1N7HBC7_9EURY</name>
<evidence type="ECO:0000313" key="1">
    <source>
        <dbReference type="EMBL" id="SIS22166.1"/>
    </source>
</evidence>
<dbReference type="AlphaFoldDB" id="A0A1N7HBC7"/>
<accession>A0A1N7HBC7</accession>
<sequence>MASIPEIARRQLTDRLETHARTAWDERCARVDVRFRGEYAYIDALQSNPWISPTASEQETEQIRQTPTKLCRLTWTGDSDSWGFAFYKYSDDRYEPSICLDGSFAGSPESCFDTAAQLYLQ</sequence>